<proteinExistence type="inferred from homology"/>
<dbReference type="GO" id="GO:0000987">
    <property type="term" value="F:cis-regulatory region sequence-specific DNA binding"/>
    <property type="evidence" value="ECO:0007669"/>
    <property type="project" value="TreeGrafter"/>
</dbReference>
<dbReference type="Gene3D" id="6.10.140.340">
    <property type="match status" value="1"/>
</dbReference>
<dbReference type="GO" id="GO:0032968">
    <property type="term" value="P:positive regulation of transcription elongation by RNA polymerase II"/>
    <property type="evidence" value="ECO:0007669"/>
    <property type="project" value="TreeGrafter"/>
</dbReference>
<dbReference type="InterPro" id="IPR031176">
    <property type="entry name" value="ELL/occludin"/>
</dbReference>
<evidence type="ECO:0000259" key="5">
    <source>
        <dbReference type="PROSITE" id="PS51980"/>
    </source>
</evidence>
<dbReference type="PROSITE" id="PS51980">
    <property type="entry name" value="OCEL"/>
    <property type="match status" value="1"/>
</dbReference>
<dbReference type="EMBL" id="VZTS01004442">
    <property type="protein sequence ID" value="NXT47461.1"/>
    <property type="molecule type" value="Genomic_DNA"/>
</dbReference>
<comment type="caution">
    <text evidence="6">The sequence shown here is derived from an EMBL/GenBank/DDBJ whole genome shotgun (WGS) entry which is preliminary data.</text>
</comment>
<feature type="non-terminal residue" evidence="6">
    <location>
        <position position="138"/>
    </location>
</feature>
<keyword evidence="7" id="KW-1185">Reference proteome</keyword>
<dbReference type="GO" id="GO:0008023">
    <property type="term" value="C:transcription elongation factor complex"/>
    <property type="evidence" value="ECO:0007669"/>
    <property type="project" value="TreeGrafter"/>
</dbReference>
<name>A0A7L3CVK4_PLUSO</name>
<evidence type="ECO:0000256" key="2">
    <source>
        <dbReference type="PROSITE-ProRule" id="PRU01324"/>
    </source>
</evidence>
<evidence type="ECO:0000256" key="4">
    <source>
        <dbReference type="SAM" id="MobiDB-lite"/>
    </source>
</evidence>
<feature type="domain" description="OCEL" evidence="5">
    <location>
        <begin position="32"/>
        <end position="138"/>
    </location>
</feature>
<keyword evidence="3" id="KW-0175">Coiled coil</keyword>
<dbReference type="GO" id="GO:0042795">
    <property type="term" value="P:snRNA transcription by RNA polymerase II"/>
    <property type="evidence" value="ECO:0007669"/>
    <property type="project" value="TreeGrafter"/>
</dbReference>
<accession>A0A7L3CVK4</accession>
<protein>
    <submittedName>
        <fullName evidence="6">OCLN protein</fullName>
    </submittedName>
</protein>
<sequence>RRRRNPELDESQYETDYTTAVESGDERDRDRDQWASLYPPIASDGARQKYKQEFDTDLKRYKQLCAEMDGVNDRLNQLSKQLDNISEDSPQYQDVAEEYNRLKDLKRSPDYQTKKLETKTLRNKLFHIKRMVSDYDKV</sequence>
<evidence type="ECO:0000313" key="7">
    <source>
        <dbReference type="Proteomes" id="UP000519225"/>
    </source>
</evidence>
<evidence type="ECO:0000256" key="3">
    <source>
        <dbReference type="SAM" id="Coils"/>
    </source>
</evidence>
<dbReference type="Pfam" id="PF07303">
    <property type="entry name" value="Occludin_ELL"/>
    <property type="match status" value="1"/>
</dbReference>
<feature type="non-terminal residue" evidence="6">
    <location>
        <position position="1"/>
    </location>
</feature>
<dbReference type="PANTHER" id="PTHR23288:SF6">
    <property type="entry name" value="OCCLUDIN"/>
    <property type="match status" value="1"/>
</dbReference>
<dbReference type="SUPFAM" id="SSF144292">
    <property type="entry name" value="occludin/ELL-like"/>
    <property type="match status" value="1"/>
</dbReference>
<comment type="similarity">
    <text evidence="1 2">Belongs to the ELL/occludin family.</text>
</comment>
<dbReference type="InterPro" id="IPR010844">
    <property type="entry name" value="Occludin_ELL"/>
</dbReference>
<gene>
    <name evidence="6" type="primary">Ocln_0</name>
    <name evidence="6" type="ORF">PLUSOC_R15212</name>
</gene>
<dbReference type="Proteomes" id="UP000519225">
    <property type="component" value="Unassembled WGS sequence"/>
</dbReference>
<evidence type="ECO:0000256" key="1">
    <source>
        <dbReference type="ARBA" id="ARBA00009171"/>
    </source>
</evidence>
<evidence type="ECO:0000313" key="6">
    <source>
        <dbReference type="EMBL" id="NXT47461.1"/>
    </source>
</evidence>
<dbReference type="PANTHER" id="PTHR23288">
    <property type="entry name" value="OCCLUDIN AND RNA POLYMERASE II ELONGATION FACTOR ELL"/>
    <property type="match status" value="1"/>
</dbReference>
<dbReference type="AlphaFoldDB" id="A0A7L3CVK4"/>
<organism evidence="6 7">
    <name type="scientific">Pluvianellus socialis</name>
    <name type="common">Magellanic plover</name>
    <dbReference type="NCBI Taxonomy" id="227228"/>
    <lineage>
        <taxon>Eukaryota</taxon>
        <taxon>Metazoa</taxon>
        <taxon>Chordata</taxon>
        <taxon>Craniata</taxon>
        <taxon>Vertebrata</taxon>
        <taxon>Euteleostomi</taxon>
        <taxon>Archelosauria</taxon>
        <taxon>Archosauria</taxon>
        <taxon>Dinosauria</taxon>
        <taxon>Saurischia</taxon>
        <taxon>Theropoda</taxon>
        <taxon>Coelurosauria</taxon>
        <taxon>Aves</taxon>
        <taxon>Neognathae</taxon>
        <taxon>Neoaves</taxon>
        <taxon>Charadriiformes</taxon>
        <taxon>Charadriidae</taxon>
        <taxon>Pluvianellus</taxon>
    </lineage>
</organism>
<feature type="coiled-coil region" evidence="3">
    <location>
        <begin position="61"/>
        <end position="88"/>
    </location>
</feature>
<reference evidence="6 7" key="1">
    <citation type="submission" date="2019-09" db="EMBL/GenBank/DDBJ databases">
        <title>Bird 10,000 Genomes (B10K) Project - Family phase.</title>
        <authorList>
            <person name="Zhang G."/>
        </authorList>
    </citation>
    <scope>NUCLEOTIDE SEQUENCE [LARGE SCALE GENOMIC DNA]</scope>
    <source>
        <strain evidence="6">B10K-DU-012-14</strain>
        <tissue evidence="6">Blood</tissue>
    </source>
</reference>
<feature type="region of interest" description="Disordered" evidence="4">
    <location>
        <begin position="1"/>
        <end position="32"/>
    </location>
</feature>